<gene>
    <name evidence="2" type="ORF">GGX14DRAFT_401149</name>
</gene>
<evidence type="ECO:0000256" key="1">
    <source>
        <dbReference type="SAM" id="MobiDB-lite"/>
    </source>
</evidence>
<reference evidence="2" key="1">
    <citation type="submission" date="2023-03" db="EMBL/GenBank/DDBJ databases">
        <title>Massive genome expansion in bonnet fungi (Mycena s.s.) driven by repeated elements and novel gene families across ecological guilds.</title>
        <authorList>
            <consortium name="Lawrence Berkeley National Laboratory"/>
            <person name="Harder C.B."/>
            <person name="Miyauchi S."/>
            <person name="Viragh M."/>
            <person name="Kuo A."/>
            <person name="Thoen E."/>
            <person name="Andreopoulos B."/>
            <person name="Lu D."/>
            <person name="Skrede I."/>
            <person name="Drula E."/>
            <person name="Henrissat B."/>
            <person name="Morin E."/>
            <person name="Kohler A."/>
            <person name="Barry K."/>
            <person name="LaButti K."/>
            <person name="Morin E."/>
            <person name="Salamov A."/>
            <person name="Lipzen A."/>
            <person name="Mereny Z."/>
            <person name="Hegedus B."/>
            <person name="Baldrian P."/>
            <person name="Stursova M."/>
            <person name="Weitz H."/>
            <person name="Taylor A."/>
            <person name="Grigoriev I.V."/>
            <person name="Nagy L.G."/>
            <person name="Martin F."/>
            <person name="Kauserud H."/>
        </authorList>
    </citation>
    <scope>NUCLEOTIDE SEQUENCE</scope>
    <source>
        <strain evidence="2">9144</strain>
    </source>
</reference>
<evidence type="ECO:0000313" key="3">
    <source>
        <dbReference type="Proteomes" id="UP001219525"/>
    </source>
</evidence>
<accession>A0AAD6YAX4</accession>
<name>A0AAD6YAX4_9AGAR</name>
<dbReference type="Proteomes" id="UP001219525">
    <property type="component" value="Unassembled WGS sequence"/>
</dbReference>
<dbReference type="AlphaFoldDB" id="A0AAD6YAX4"/>
<comment type="caution">
    <text evidence="2">The sequence shown here is derived from an EMBL/GenBank/DDBJ whole genome shotgun (WGS) entry which is preliminary data.</text>
</comment>
<organism evidence="2 3">
    <name type="scientific">Mycena pura</name>
    <dbReference type="NCBI Taxonomy" id="153505"/>
    <lineage>
        <taxon>Eukaryota</taxon>
        <taxon>Fungi</taxon>
        <taxon>Dikarya</taxon>
        <taxon>Basidiomycota</taxon>
        <taxon>Agaricomycotina</taxon>
        <taxon>Agaricomycetes</taxon>
        <taxon>Agaricomycetidae</taxon>
        <taxon>Agaricales</taxon>
        <taxon>Marasmiineae</taxon>
        <taxon>Mycenaceae</taxon>
        <taxon>Mycena</taxon>
    </lineage>
</organism>
<feature type="region of interest" description="Disordered" evidence="1">
    <location>
        <begin position="231"/>
        <end position="267"/>
    </location>
</feature>
<keyword evidence="3" id="KW-1185">Reference proteome</keyword>
<dbReference type="EMBL" id="JARJCW010000066">
    <property type="protein sequence ID" value="KAJ7199868.1"/>
    <property type="molecule type" value="Genomic_DNA"/>
</dbReference>
<proteinExistence type="predicted"/>
<evidence type="ECO:0000313" key="2">
    <source>
        <dbReference type="EMBL" id="KAJ7199868.1"/>
    </source>
</evidence>
<protein>
    <submittedName>
        <fullName evidence="2">Uncharacterized protein</fullName>
    </submittedName>
</protein>
<feature type="region of interest" description="Disordered" evidence="1">
    <location>
        <begin position="45"/>
        <end position="80"/>
    </location>
</feature>
<sequence>MGSAKMGGERDGMSEEGRVIRGLMVRTKAPVGEGFIRGLCGRGAPKWRKRDRSDLREGQDSLREGQEGSNDGRGLAGRKHRCGLGGAEELGERETRHQPSRDGCFDIGEYPLVASWQFQLNSPAGAQVQRSPTPGSIFGGYWLHTHLESTPRPVGGVWQIRGDLVAFPRDRLDGDGRLNATPNAIFFHISIWACFDGQRDRKWSGMRLKIKQRSIETGKEKLPQRTICALPAIQKQEGPAAENSERKSKRVGCKELEAPQGRSGAKK</sequence>
<feature type="compositionally biased region" description="Basic and acidic residues" evidence="1">
    <location>
        <begin position="51"/>
        <end position="66"/>
    </location>
</feature>